<sequence length="251" mass="27193">MKFCPTTASMIAAASAMAAALTASGAAAGDYAAFQPIGFSSDGNVFAFEEYGIQDGSGFPYSTIYVLDTNTDRFLPGAPVRAVEEEDGAHLHRARRQANKRSAPLIDAYRLHDTPGVLAAYNPVTELDAAPRTLTYSSFPADPSFRKIYSLKLEEKTFEPEGICKEFLKEVKGFRLTMNKQAGKPVAQVLEDDQRIPLSRRCPTGYRIGAVVTHVNTDGSEVHAVMILVESLGFEGTADGRWIAVLVRIPG</sequence>
<accession>A0A508WY44</accession>
<dbReference type="AlphaFoldDB" id="A0A508WY44"/>
<evidence type="ECO:0000313" key="2">
    <source>
        <dbReference type="EMBL" id="VTZ60623.1"/>
    </source>
</evidence>
<gene>
    <name evidence="2" type="ORF">EMEDMD4_180039</name>
</gene>
<evidence type="ECO:0000256" key="1">
    <source>
        <dbReference type="SAM" id="SignalP"/>
    </source>
</evidence>
<evidence type="ECO:0008006" key="3">
    <source>
        <dbReference type="Google" id="ProtNLM"/>
    </source>
</evidence>
<dbReference type="Proteomes" id="UP000507954">
    <property type="component" value="Unassembled WGS sequence"/>
</dbReference>
<keyword evidence="1" id="KW-0732">Signal</keyword>
<protein>
    <recommendedName>
        <fullName evidence="3">DUF2259 domain-containing protein</fullName>
    </recommendedName>
</protein>
<dbReference type="InterPro" id="IPR018725">
    <property type="entry name" value="DUF2259_secreted"/>
</dbReference>
<dbReference type="Pfam" id="PF10016">
    <property type="entry name" value="DUF2259"/>
    <property type="match status" value="1"/>
</dbReference>
<reference evidence="2" key="1">
    <citation type="submission" date="2019-06" db="EMBL/GenBank/DDBJ databases">
        <authorList>
            <person name="Le Quere A."/>
            <person name="Colella S."/>
        </authorList>
    </citation>
    <scope>NUCLEOTIDE SEQUENCE</scope>
    <source>
        <strain evidence="2">EmedicaeMD41</strain>
    </source>
</reference>
<organism evidence="2">
    <name type="scientific">Sinorhizobium medicae</name>
    <dbReference type="NCBI Taxonomy" id="110321"/>
    <lineage>
        <taxon>Bacteria</taxon>
        <taxon>Pseudomonadati</taxon>
        <taxon>Pseudomonadota</taxon>
        <taxon>Alphaproteobacteria</taxon>
        <taxon>Hyphomicrobiales</taxon>
        <taxon>Rhizobiaceae</taxon>
        <taxon>Sinorhizobium/Ensifer group</taxon>
        <taxon>Sinorhizobium</taxon>
    </lineage>
</organism>
<dbReference type="EMBL" id="CABFNB010000082">
    <property type="protein sequence ID" value="VTZ60623.1"/>
    <property type="molecule type" value="Genomic_DNA"/>
</dbReference>
<feature type="signal peptide" evidence="1">
    <location>
        <begin position="1"/>
        <end position="28"/>
    </location>
</feature>
<proteinExistence type="predicted"/>
<feature type="chain" id="PRO_5021311805" description="DUF2259 domain-containing protein" evidence="1">
    <location>
        <begin position="29"/>
        <end position="251"/>
    </location>
</feature>
<name>A0A508WY44_9HYPH</name>
<dbReference type="RefSeq" id="WP_018208320.1">
    <property type="nucleotide sequence ID" value="NZ_CABFNB010000082.1"/>
</dbReference>